<sequence length="73" mass="8783">MRKSFYHFLMRYRGGRPGDDISEFAEAAFLDHGFPKATEDYHEICHYLELNGDYLSSMTTFDKVYEEYLIWEK</sequence>
<dbReference type="Pfam" id="PF06855">
    <property type="entry name" value="YozE_SAM_like"/>
    <property type="match status" value="1"/>
</dbReference>
<evidence type="ECO:0000313" key="4">
    <source>
        <dbReference type="Proteomes" id="UP000074108"/>
    </source>
</evidence>
<accession>A0A147K8D8</accession>
<dbReference type="EMBL" id="LDYG01000028">
    <property type="protein sequence ID" value="KUP06476.1"/>
    <property type="molecule type" value="Genomic_DNA"/>
</dbReference>
<reference evidence="3 4" key="1">
    <citation type="journal article" date="2016" name="Front. Microbiol.">
        <title>Microevolution Analysis of Bacillus coahuilensis Unveils Differences in Phosphorus Acquisition Strategies and Their Regulation.</title>
        <authorList>
            <person name="Gomez-Lunar Z."/>
            <person name="Hernandez-Gonzalez I."/>
            <person name="Rodriguez-Torres M.D."/>
            <person name="Souza V."/>
            <person name="Olmedo-Alvarez G."/>
        </authorList>
    </citation>
    <scope>NUCLEOTIDE SEQUENCE [LARGE SCALE GENOMIC DNA]</scope>
    <source>
        <strain evidence="4">p1.1.43</strain>
    </source>
</reference>
<dbReference type="InterPro" id="IPR036806">
    <property type="entry name" value="YozE_SAM-like_sf"/>
</dbReference>
<organism evidence="3 4">
    <name type="scientific">Bacillus coahuilensis p1.1.43</name>
    <dbReference type="NCBI Taxonomy" id="1150625"/>
    <lineage>
        <taxon>Bacteria</taxon>
        <taxon>Bacillati</taxon>
        <taxon>Bacillota</taxon>
        <taxon>Bacilli</taxon>
        <taxon>Bacillales</taxon>
        <taxon>Bacillaceae</taxon>
        <taxon>Bacillus</taxon>
    </lineage>
</organism>
<dbReference type="STRING" id="1150625.Q75_08070"/>
<evidence type="ECO:0000313" key="3">
    <source>
        <dbReference type="EMBL" id="KUP06476.1"/>
    </source>
</evidence>
<keyword evidence="4" id="KW-1185">Reference proteome</keyword>
<dbReference type="RefSeq" id="WP_059351026.1">
    <property type="nucleotide sequence ID" value="NZ_LDYG01000028.1"/>
</dbReference>
<gene>
    <name evidence="3" type="ORF">Q75_08070</name>
</gene>
<evidence type="ECO:0000259" key="2">
    <source>
        <dbReference type="Pfam" id="PF06855"/>
    </source>
</evidence>
<dbReference type="NCBIfam" id="NF010193">
    <property type="entry name" value="PRK13672.1"/>
    <property type="match status" value="1"/>
</dbReference>
<comment type="caution">
    <text evidence="3">The sequence shown here is derived from an EMBL/GenBank/DDBJ whole genome shotgun (WGS) entry which is preliminary data.</text>
</comment>
<dbReference type="InterPro" id="IPR010673">
    <property type="entry name" value="UPF0346"/>
</dbReference>
<evidence type="ECO:0000256" key="1">
    <source>
        <dbReference type="HAMAP-Rule" id="MF_01538"/>
    </source>
</evidence>
<dbReference type="PATRIC" id="fig|1150625.3.peg.1708"/>
<comment type="similarity">
    <text evidence="1">Belongs to the UPF0346 family.</text>
</comment>
<dbReference type="Proteomes" id="UP000074108">
    <property type="component" value="Unassembled WGS sequence"/>
</dbReference>
<name>A0A147K8D8_9BACI</name>
<dbReference type="Gene3D" id="1.10.150.260">
    <property type="entry name" value="YozE SAM-like"/>
    <property type="match status" value="1"/>
</dbReference>
<protein>
    <recommendedName>
        <fullName evidence="1">UPF0346 protein Q75_08070</fullName>
    </recommendedName>
</protein>
<proteinExistence type="inferred from homology"/>
<dbReference type="HAMAP" id="MF_01538">
    <property type="entry name" value="UPF0346"/>
    <property type="match status" value="1"/>
</dbReference>
<dbReference type="AlphaFoldDB" id="A0A147K8D8"/>
<feature type="domain" description="YozE SAM-like" evidence="2">
    <location>
        <begin position="4"/>
        <end position="69"/>
    </location>
</feature>
<dbReference type="InterPro" id="IPR023089">
    <property type="entry name" value="YozE_SAM-like"/>
</dbReference>
<dbReference type="SUPFAM" id="SSF140652">
    <property type="entry name" value="YozE-like"/>
    <property type="match status" value="1"/>
</dbReference>
<dbReference type="PIRSF" id="PIRSF037262">
    <property type="entry name" value="UCP037262"/>
    <property type="match status" value="1"/>
</dbReference>
<dbReference type="OrthoDB" id="2242851at2"/>